<comment type="similarity">
    <text evidence="2">Belongs to the sepiapterin reductase family.</text>
</comment>
<comment type="subunit">
    <text evidence="3">Homodimer.</text>
</comment>
<dbReference type="EMBL" id="GECZ01009958">
    <property type="protein sequence ID" value="JAS59811.1"/>
    <property type="molecule type" value="Transcribed_RNA"/>
</dbReference>
<evidence type="ECO:0000313" key="9">
    <source>
        <dbReference type="EMBL" id="JAS59811.1"/>
    </source>
</evidence>
<dbReference type="GO" id="GO:0004757">
    <property type="term" value="F:sepiapterin reductase (NADP+) activity"/>
    <property type="evidence" value="ECO:0007669"/>
    <property type="project" value="UniProtKB-EC"/>
</dbReference>
<proteinExistence type="inferred from homology"/>
<dbReference type="PRINTS" id="PR00081">
    <property type="entry name" value="GDHRDH"/>
</dbReference>
<accession>A0A1B6GBK8</accession>
<dbReference type="Pfam" id="PF00106">
    <property type="entry name" value="adh_short"/>
    <property type="match status" value="1"/>
</dbReference>
<dbReference type="NCBIfam" id="TIGR01500">
    <property type="entry name" value="sepiapter_red"/>
    <property type="match status" value="1"/>
</dbReference>
<evidence type="ECO:0000256" key="8">
    <source>
        <dbReference type="ARBA" id="ARBA00023002"/>
    </source>
</evidence>
<dbReference type="EMBL" id="GECZ01004925">
    <property type="protein sequence ID" value="JAS64844.1"/>
    <property type="molecule type" value="Transcribed_RNA"/>
</dbReference>
<dbReference type="PANTHER" id="PTHR44085">
    <property type="entry name" value="SEPIAPTERIN REDUCTASE"/>
    <property type="match status" value="1"/>
</dbReference>
<dbReference type="AlphaFoldDB" id="A0A1B6GBK8"/>
<dbReference type="CDD" id="cd05367">
    <property type="entry name" value="SPR-like_SDR_c"/>
    <property type="match status" value="1"/>
</dbReference>
<reference evidence="9" key="1">
    <citation type="submission" date="2015-11" db="EMBL/GenBank/DDBJ databases">
        <title>De novo transcriptome assembly of four potential Pierce s Disease insect vectors from Arizona vineyards.</title>
        <authorList>
            <person name="Tassone E.E."/>
        </authorList>
    </citation>
    <scope>NUCLEOTIDE SEQUENCE</scope>
</reference>
<gene>
    <name evidence="9" type="ORF">g.30719</name>
    <name evidence="10" type="ORF">g.30724</name>
</gene>
<dbReference type="SUPFAM" id="SSF51735">
    <property type="entry name" value="NAD(P)-binding Rossmann-fold domains"/>
    <property type="match status" value="1"/>
</dbReference>
<keyword evidence="8" id="KW-0560">Oxidoreductase</keyword>
<evidence type="ECO:0000256" key="4">
    <source>
        <dbReference type="ARBA" id="ARBA00013075"/>
    </source>
</evidence>
<evidence type="ECO:0000256" key="5">
    <source>
        <dbReference type="ARBA" id="ARBA00019170"/>
    </source>
</evidence>
<evidence type="ECO:0000256" key="3">
    <source>
        <dbReference type="ARBA" id="ARBA00011738"/>
    </source>
</evidence>
<dbReference type="Gene3D" id="3.40.50.720">
    <property type="entry name" value="NAD(P)-binding Rossmann-like Domain"/>
    <property type="match status" value="1"/>
</dbReference>
<dbReference type="GO" id="GO:0005737">
    <property type="term" value="C:cytoplasm"/>
    <property type="evidence" value="ECO:0007669"/>
    <property type="project" value="UniProtKB-SubCell"/>
</dbReference>
<keyword evidence="7" id="KW-0521">NADP</keyword>
<name>A0A1B6GBK8_9HEMI</name>
<keyword evidence="6" id="KW-0963">Cytoplasm</keyword>
<organism evidence="9">
    <name type="scientific">Cuerna arida</name>
    <dbReference type="NCBI Taxonomy" id="1464854"/>
    <lineage>
        <taxon>Eukaryota</taxon>
        <taxon>Metazoa</taxon>
        <taxon>Ecdysozoa</taxon>
        <taxon>Arthropoda</taxon>
        <taxon>Hexapoda</taxon>
        <taxon>Insecta</taxon>
        <taxon>Pterygota</taxon>
        <taxon>Neoptera</taxon>
        <taxon>Paraneoptera</taxon>
        <taxon>Hemiptera</taxon>
        <taxon>Auchenorrhyncha</taxon>
        <taxon>Membracoidea</taxon>
        <taxon>Cicadellidae</taxon>
        <taxon>Cicadellinae</taxon>
        <taxon>Proconiini</taxon>
        <taxon>Cuerna</taxon>
    </lineage>
</organism>
<comment type="subcellular location">
    <subcellularLocation>
        <location evidence="1">Cytoplasm</location>
    </subcellularLocation>
</comment>
<evidence type="ECO:0000256" key="7">
    <source>
        <dbReference type="ARBA" id="ARBA00022857"/>
    </source>
</evidence>
<protein>
    <recommendedName>
        <fullName evidence="5">Sepiapterin reductase</fullName>
        <ecNumber evidence="4">1.1.1.153</ecNumber>
    </recommendedName>
</protein>
<dbReference type="FunFam" id="3.40.50.720:FF:000259">
    <property type="entry name" value="Sepiapterin reductase"/>
    <property type="match status" value="1"/>
</dbReference>
<evidence type="ECO:0000256" key="2">
    <source>
        <dbReference type="ARBA" id="ARBA00010483"/>
    </source>
</evidence>
<dbReference type="InterPro" id="IPR002347">
    <property type="entry name" value="SDR_fam"/>
</dbReference>
<sequence length="280" mass="31277">MTFPIQAASCKRSKTYLLDMTNQFWGQRSFCLLTGASQGIGQSFAVEFAHRFAAGSHMVLLARSQVGLNQTKELINASNPNVTVQVHSVDLSQSDKAVFKAILQSDDFKDKNFDLAMLVHNAGSIGRVDQLASDIDDPQEWNRYMSLNLYHVTALTAEFLRRFTSGHRCIINVTSLCAVKPFKSMGYYCVGKAAREMYFKVLATENSELDVLNYSPGPVDTEMVADLINTVQDSETKFQFTAIRDSKSLVTTEQTTQKLAALLTSHKYKSGGRFDYYDPL</sequence>
<dbReference type="InterPro" id="IPR051721">
    <property type="entry name" value="Biopterin_syn/organic_redct"/>
</dbReference>
<dbReference type="InterPro" id="IPR036291">
    <property type="entry name" value="NAD(P)-bd_dom_sf"/>
</dbReference>
<evidence type="ECO:0000256" key="1">
    <source>
        <dbReference type="ARBA" id="ARBA00004496"/>
    </source>
</evidence>
<evidence type="ECO:0000256" key="6">
    <source>
        <dbReference type="ARBA" id="ARBA00022490"/>
    </source>
</evidence>
<dbReference type="InterPro" id="IPR006393">
    <property type="entry name" value="Sepiapterin_red"/>
</dbReference>
<dbReference type="EC" id="1.1.1.153" evidence="4"/>
<dbReference type="PANTHER" id="PTHR44085:SF2">
    <property type="entry name" value="SEPIAPTERIN REDUCTASE"/>
    <property type="match status" value="1"/>
</dbReference>
<evidence type="ECO:0000313" key="10">
    <source>
        <dbReference type="EMBL" id="JAS64844.1"/>
    </source>
</evidence>
<dbReference type="GO" id="GO:0006729">
    <property type="term" value="P:tetrahydrobiopterin biosynthetic process"/>
    <property type="evidence" value="ECO:0007669"/>
    <property type="project" value="InterPro"/>
</dbReference>